<keyword evidence="1" id="KW-1133">Transmembrane helix</keyword>
<keyword evidence="3" id="KW-1185">Reference proteome</keyword>
<evidence type="ECO:0000313" key="3">
    <source>
        <dbReference type="Proteomes" id="UP000654720"/>
    </source>
</evidence>
<evidence type="ECO:0000313" key="2">
    <source>
        <dbReference type="EMBL" id="QRO48396.1"/>
    </source>
</evidence>
<dbReference type="Proteomes" id="UP000654720">
    <property type="component" value="Chromosome"/>
</dbReference>
<sequence>MQGTRSLGFLYWLGHSWEENEYRGGIILLSIIIIICGLMLAFLVK</sequence>
<dbReference type="EMBL" id="CP069450">
    <property type="protein sequence ID" value="QRO48396.1"/>
    <property type="molecule type" value="Genomic_DNA"/>
</dbReference>
<name>A0ABX7H2V2_9BACT</name>
<protein>
    <submittedName>
        <fullName evidence="2">Uncharacterized protein</fullName>
    </submittedName>
</protein>
<dbReference type="GeneID" id="96992370"/>
<feature type="transmembrane region" description="Helical" evidence="1">
    <location>
        <begin position="22"/>
        <end position="44"/>
    </location>
</feature>
<keyword evidence="1" id="KW-0472">Membrane</keyword>
<keyword evidence="1" id="KW-0812">Transmembrane</keyword>
<dbReference type="RefSeq" id="WP_167330675.1">
    <property type="nucleotide sequence ID" value="NZ_CAJKXH010000024.1"/>
</dbReference>
<gene>
    <name evidence="2" type="ORF">I6J59_10470</name>
</gene>
<proteinExistence type="predicted"/>
<accession>A0ABX7H2V2</accession>
<organism evidence="2 3">
    <name type="scientific">Butyricimonas virosa</name>
    <dbReference type="NCBI Taxonomy" id="544645"/>
    <lineage>
        <taxon>Bacteria</taxon>
        <taxon>Pseudomonadati</taxon>
        <taxon>Bacteroidota</taxon>
        <taxon>Bacteroidia</taxon>
        <taxon>Bacteroidales</taxon>
        <taxon>Odoribacteraceae</taxon>
        <taxon>Butyricimonas</taxon>
    </lineage>
</organism>
<reference evidence="2 3" key="1">
    <citation type="submission" date="2021-02" db="EMBL/GenBank/DDBJ databases">
        <title>FDA dAtabase for Regulatory Grade micrObial Sequences (FDA-ARGOS): Supporting development and validation of Infectious Disease Dx tests.</title>
        <authorList>
            <person name="Carlson P."/>
            <person name="Fischbach M."/>
            <person name="Hastie J."/>
            <person name="Bilen M."/>
            <person name="Cheng A."/>
            <person name="Tallon L."/>
            <person name="Sadzewicz L."/>
            <person name="Zhao X."/>
            <person name="Boylan J."/>
            <person name="Ott S."/>
            <person name="Bowen H."/>
            <person name="Vavikolanu K."/>
            <person name="Mehta A."/>
            <person name="Aluvathingal J."/>
            <person name="Nadendla S."/>
            <person name="Yan Y."/>
            <person name="Sichtig H."/>
        </authorList>
    </citation>
    <scope>NUCLEOTIDE SEQUENCE [LARGE SCALE GENOMIC DNA]</scope>
    <source>
        <strain evidence="2 3">FDAARGOS_1229</strain>
    </source>
</reference>
<evidence type="ECO:0000256" key="1">
    <source>
        <dbReference type="SAM" id="Phobius"/>
    </source>
</evidence>